<dbReference type="EMBL" id="NSIT01000100">
    <property type="protein sequence ID" value="PJE79048.1"/>
    <property type="molecule type" value="Genomic_DNA"/>
</dbReference>
<proteinExistence type="inferred from homology"/>
<evidence type="ECO:0000256" key="1">
    <source>
        <dbReference type="ARBA" id="ARBA00022490"/>
    </source>
</evidence>
<dbReference type="PANTHER" id="PTHR30111:SF1">
    <property type="entry name" value="33 KDA CHAPERONIN"/>
    <property type="match status" value="1"/>
</dbReference>
<reference evidence="6" key="1">
    <citation type="journal article" date="2017" name="Appl. Environ. Microbiol.">
        <title>Molecular characterization of an Endozoicomonas-like organism causing infection in king scallop Pecten maximus L.</title>
        <authorList>
            <person name="Cano I."/>
            <person name="van Aerle R."/>
            <person name="Ross S."/>
            <person name="Verner-Jeffreys D.W."/>
            <person name="Paley R.K."/>
            <person name="Rimmer G."/>
            <person name="Ryder D."/>
            <person name="Hooper P."/>
            <person name="Stone D."/>
            <person name="Feist S.W."/>
        </authorList>
    </citation>
    <scope>NUCLEOTIDE SEQUENCE</scope>
</reference>
<protein>
    <submittedName>
        <fullName evidence="6">33 kDa chaperonin</fullName>
    </submittedName>
</protein>
<evidence type="ECO:0000256" key="3">
    <source>
        <dbReference type="ARBA" id="ARBA00023157"/>
    </source>
</evidence>
<dbReference type="PANTHER" id="PTHR30111">
    <property type="entry name" value="33 KDA CHAPERONIN"/>
    <property type="match status" value="1"/>
</dbReference>
<evidence type="ECO:0000313" key="6">
    <source>
        <dbReference type="EMBL" id="PJE79048.1"/>
    </source>
</evidence>
<dbReference type="InterPro" id="IPR023212">
    <property type="entry name" value="Hsp33_helix_hairpin_bin_dom_sf"/>
</dbReference>
<evidence type="ECO:0000256" key="4">
    <source>
        <dbReference type="ARBA" id="ARBA00023186"/>
    </source>
</evidence>
<dbReference type="SUPFAM" id="SSF64397">
    <property type="entry name" value="Hsp33 domain"/>
    <property type="match status" value="1"/>
</dbReference>
<organism evidence="6">
    <name type="scientific">invertebrate metagenome</name>
    <dbReference type="NCBI Taxonomy" id="1711999"/>
    <lineage>
        <taxon>unclassified sequences</taxon>
        <taxon>metagenomes</taxon>
        <taxon>organismal metagenomes</taxon>
    </lineage>
</organism>
<dbReference type="GO" id="GO:0042026">
    <property type="term" value="P:protein refolding"/>
    <property type="evidence" value="ECO:0007669"/>
    <property type="project" value="TreeGrafter"/>
</dbReference>
<comment type="caution">
    <text evidence="6">The sequence shown here is derived from an EMBL/GenBank/DDBJ whole genome shotgun (WGS) entry which is preliminary data.</text>
</comment>
<sequence>MISTDSVRRFLFENNDIRGEWVSLHDSFDQAVAAHDYPLVVRELLGELVSAAILLSSTLKFDGLMTLQAKSDGAISLLMVECTQGKTFRALARFPEEQDIRAMEKKDLLGNGKLVFTIDPDQGQRHQGIIPLEGGSLSDSLEQYFSLSEQLPTRFWLASDGHQCTGFMIQALPASLELEEEDREESWTRITALAATVIHEELLVLSCDDVLHRLYHEEDIRLFDGSAVCFHCNCSQDRSARIIESLGKEEADAIISEQGEITMNCQFCNKQYVFSARETETIFSHRTAVLH</sequence>
<dbReference type="PIRSF" id="PIRSF005261">
    <property type="entry name" value="Heat_shock_Hsp33"/>
    <property type="match status" value="1"/>
</dbReference>
<dbReference type="SUPFAM" id="SSF118352">
    <property type="entry name" value="HSP33 redox switch-like"/>
    <property type="match status" value="1"/>
</dbReference>
<dbReference type="Gene3D" id="1.10.287.480">
    <property type="entry name" value="helix hairpin bin"/>
    <property type="match status" value="1"/>
</dbReference>
<dbReference type="InterPro" id="IPR016154">
    <property type="entry name" value="Heat_shock_Hsp33_C"/>
</dbReference>
<name>A0A2H9T778_9ZZZZ</name>
<dbReference type="Pfam" id="PF01430">
    <property type="entry name" value="HSP33"/>
    <property type="match status" value="1"/>
</dbReference>
<keyword evidence="1" id="KW-0963">Cytoplasm</keyword>
<dbReference type="HAMAP" id="MF_00117">
    <property type="entry name" value="HslO"/>
    <property type="match status" value="1"/>
</dbReference>
<evidence type="ECO:0000256" key="2">
    <source>
        <dbReference type="ARBA" id="ARBA00022833"/>
    </source>
</evidence>
<dbReference type="Gene3D" id="3.90.1280.10">
    <property type="entry name" value="HSP33 redox switch-like"/>
    <property type="match status" value="1"/>
</dbReference>
<dbReference type="CDD" id="cd00498">
    <property type="entry name" value="Hsp33"/>
    <property type="match status" value="1"/>
</dbReference>
<dbReference type="AlphaFoldDB" id="A0A2H9T778"/>
<accession>A0A2H9T778</accession>
<dbReference type="Gene3D" id="3.55.30.10">
    <property type="entry name" value="Hsp33 domain"/>
    <property type="match status" value="1"/>
</dbReference>
<keyword evidence="4" id="KW-0143">Chaperone</keyword>
<dbReference type="InterPro" id="IPR000397">
    <property type="entry name" value="Heat_shock_Hsp33"/>
</dbReference>
<dbReference type="GO" id="GO:0005737">
    <property type="term" value="C:cytoplasm"/>
    <property type="evidence" value="ECO:0007669"/>
    <property type="project" value="InterPro"/>
</dbReference>
<keyword evidence="5" id="KW-0676">Redox-active center</keyword>
<gene>
    <name evidence="6" type="primary">hslO</name>
    <name evidence="6" type="ORF">CI610_01977</name>
</gene>
<dbReference type="NCBIfam" id="NF001033">
    <property type="entry name" value="PRK00114.1"/>
    <property type="match status" value="1"/>
</dbReference>
<dbReference type="GO" id="GO:0051082">
    <property type="term" value="F:unfolded protein binding"/>
    <property type="evidence" value="ECO:0007669"/>
    <property type="project" value="InterPro"/>
</dbReference>
<keyword evidence="2" id="KW-0862">Zinc</keyword>
<dbReference type="InterPro" id="IPR016153">
    <property type="entry name" value="Heat_shock_Hsp33_N"/>
</dbReference>
<evidence type="ECO:0000256" key="5">
    <source>
        <dbReference type="ARBA" id="ARBA00023284"/>
    </source>
</evidence>
<keyword evidence="3" id="KW-1015">Disulfide bond</keyword>
<dbReference type="GO" id="GO:0044183">
    <property type="term" value="F:protein folding chaperone"/>
    <property type="evidence" value="ECO:0007669"/>
    <property type="project" value="TreeGrafter"/>
</dbReference>